<dbReference type="InterPro" id="IPR036393">
    <property type="entry name" value="AceGlu_kinase-like_sf"/>
</dbReference>
<keyword evidence="9 15" id="KW-0418">Kinase</keyword>
<dbReference type="SUPFAM" id="SSF53633">
    <property type="entry name" value="Carbamate kinase-like"/>
    <property type="match status" value="1"/>
</dbReference>
<dbReference type="InterPro" id="IPR001048">
    <property type="entry name" value="Asp/Glu/Uridylate_kinase"/>
</dbReference>
<keyword evidence="6" id="KW-0963">Cytoplasm</keyword>
<proteinExistence type="inferred from homology"/>
<evidence type="ECO:0000256" key="7">
    <source>
        <dbReference type="ARBA" id="ARBA00022679"/>
    </source>
</evidence>
<dbReference type="GO" id="GO:0006225">
    <property type="term" value="P:UDP biosynthetic process"/>
    <property type="evidence" value="ECO:0007669"/>
    <property type="project" value="TreeGrafter"/>
</dbReference>
<evidence type="ECO:0000313" key="15">
    <source>
        <dbReference type="EMBL" id="GBR74799.1"/>
    </source>
</evidence>
<evidence type="ECO:0000256" key="12">
    <source>
        <dbReference type="ARBA" id="ARBA00032092"/>
    </source>
</evidence>
<keyword evidence="7" id="KW-0808">Transferase</keyword>
<sequence length="199" mass="20835">MFTKYKRVLLKLSGELLAGSRKYGIDPAATGQLAQEIGEVVALGVEVGVVLGGGNIFRGVSAAANGMDRATGDYIGMLATIMNGVALHDALEKQGCPARLQTAIFMESVAEGYIRKKALHHLHKGRAVIFAGGTGNPYFSTDAAAALRAAELNAEVILKCTAKTDKEMDASAAAFCTENKIPVVTYKAGAGNLLKAIKH</sequence>
<name>A0A388TDX8_TERA1</name>
<evidence type="ECO:0000256" key="5">
    <source>
        <dbReference type="ARBA" id="ARBA00016403"/>
    </source>
</evidence>
<dbReference type="Proteomes" id="UP000269352">
    <property type="component" value="Unassembled WGS sequence"/>
</dbReference>
<reference evidence="15 16" key="1">
    <citation type="journal article" date="2019" name="ISME J.">
        <title>Genome analyses of uncultured TG2/ZB3 bacteria in 'Margulisbacteria' specifically attached to ectosymbiotic spirochetes of protists in the termite gut.</title>
        <authorList>
            <person name="Utami Y.D."/>
            <person name="Kuwahara H."/>
            <person name="Igai K."/>
            <person name="Murakami T."/>
            <person name="Sugaya K."/>
            <person name="Morikawa T."/>
            <person name="Nagura Y."/>
            <person name="Yuki M."/>
            <person name="Deevong P."/>
            <person name="Inoue T."/>
            <person name="Kihara K."/>
            <person name="Lo N."/>
            <person name="Yamada A."/>
            <person name="Ohkuma M."/>
            <person name="Hongoh Y."/>
        </authorList>
    </citation>
    <scope>NUCLEOTIDE SEQUENCE [LARGE SCALE GENOMIC DNA]</scope>
    <source>
        <strain evidence="15">NkOx7-01</strain>
    </source>
</reference>
<evidence type="ECO:0000259" key="14">
    <source>
        <dbReference type="Pfam" id="PF00696"/>
    </source>
</evidence>
<dbReference type="EC" id="2.7.4.22" evidence="4"/>
<dbReference type="Gene3D" id="3.40.1160.10">
    <property type="entry name" value="Acetylglutamate kinase-like"/>
    <property type="match status" value="1"/>
</dbReference>
<comment type="catalytic activity">
    <reaction evidence="13">
        <text>UMP + ATP = UDP + ADP</text>
        <dbReference type="Rhea" id="RHEA:24400"/>
        <dbReference type="ChEBI" id="CHEBI:30616"/>
        <dbReference type="ChEBI" id="CHEBI:57865"/>
        <dbReference type="ChEBI" id="CHEBI:58223"/>
        <dbReference type="ChEBI" id="CHEBI:456216"/>
        <dbReference type="EC" id="2.7.4.22"/>
    </reaction>
</comment>
<evidence type="ECO:0000256" key="4">
    <source>
        <dbReference type="ARBA" id="ARBA00012899"/>
    </source>
</evidence>
<dbReference type="PIRSF" id="PIRSF005650">
    <property type="entry name" value="Uridylate_kin"/>
    <property type="match status" value="1"/>
</dbReference>
<comment type="caution">
    <text evidence="15">The sequence shown here is derived from an EMBL/GenBank/DDBJ whole genome shotgun (WGS) entry which is preliminary data.</text>
</comment>
<accession>A0A388TDX8</accession>
<dbReference type="EMBL" id="BGZN01000087">
    <property type="protein sequence ID" value="GBR74799.1"/>
    <property type="molecule type" value="Genomic_DNA"/>
</dbReference>
<evidence type="ECO:0000256" key="8">
    <source>
        <dbReference type="ARBA" id="ARBA00022741"/>
    </source>
</evidence>
<dbReference type="GO" id="GO:0005524">
    <property type="term" value="F:ATP binding"/>
    <property type="evidence" value="ECO:0007669"/>
    <property type="project" value="UniProtKB-KW"/>
</dbReference>
<organism evidence="15 16">
    <name type="scientific">Termititenax aidoneus</name>
    <dbReference type="NCBI Taxonomy" id="2218524"/>
    <lineage>
        <taxon>Bacteria</taxon>
        <taxon>Bacillati</taxon>
        <taxon>Candidatus Margulisiibacteriota</taxon>
        <taxon>Candidatus Termititenacia</taxon>
        <taxon>Candidatus Termititenacales</taxon>
        <taxon>Candidatus Termititenacaceae</taxon>
        <taxon>Candidatus Termititenax</taxon>
    </lineage>
</organism>
<evidence type="ECO:0000256" key="11">
    <source>
        <dbReference type="ARBA" id="ARBA00022975"/>
    </source>
</evidence>
<dbReference type="AlphaFoldDB" id="A0A388TDX8"/>
<evidence type="ECO:0000256" key="1">
    <source>
        <dbReference type="ARBA" id="ARBA00004496"/>
    </source>
</evidence>
<dbReference type="Pfam" id="PF00696">
    <property type="entry name" value="AA_kinase"/>
    <property type="match status" value="1"/>
</dbReference>
<evidence type="ECO:0000256" key="3">
    <source>
        <dbReference type="ARBA" id="ARBA00007614"/>
    </source>
</evidence>
<evidence type="ECO:0000256" key="10">
    <source>
        <dbReference type="ARBA" id="ARBA00022840"/>
    </source>
</evidence>
<dbReference type="GO" id="GO:0044210">
    <property type="term" value="P:'de novo' CTP biosynthetic process"/>
    <property type="evidence" value="ECO:0007669"/>
    <property type="project" value="UniProtKB-UniPathway"/>
</dbReference>
<keyword evidence="10" id="KW-0067">ATP-binding</keyword>
<dbReference type="InterPro" id="IPR011817">
    <property type="entry name" value="Uridylate_kinase"/>
</dbReference>
<protein>
    <recommendedName>
        <fullName evidence="5">Uridylate kinase</fullName>
        <ecNumber evidence="4">2.7.4.22</ecNumber>
    </recommendedName>
    <alternativeName>
        <fullName evidence="12">Uridine monophosphate kinase</fullName>
    </alternativeName>
</protein>
<keyword evidence="11" id="KW-0665">Pyrimidine biosynthesis</keyword>
<comment type="pathway">
    <text evidence="2">Pyrimidine metabolism; CTP biosynthesis via de novo pathway; UDP from UMP (UMPK route): step 1/1.</text>
</comment>
<dbReference type="GO" id="GO:0033862">
    <property type="term" value="F:UMP kinase activity"/>
    <property type="evidence" value="ECO:0007669"/>
    <property type="project" value="UniProtKB-EC"/>
</dbReference>
<comment type="subcellular location">
    <subcellularLocation>
        <location evidence="1">Cytoplasm</location>
    </subcellularLocation>
</comment>
<gene>
    <name evidence="15" type="primary">pyrH</name>
    <name evidence="15" type="ORF">NO1_1912</name>
</gene>
<keyword evidence="8" id="KW-0547">Nucleotide-binding</keyword>
<dbReference type="PANTHER" id="PTHR42833:SF4">
    <property type="entry name" value="URIDYLATE KINASE PUMPKIN, CHLOROPLASTIC"/>
    <property type="match status" value="1"/>
</dbReference>
<evidence type="ECO:0000256" key="6">
    <source>
        <dbReference type="ARBA" id="ARBA00022490"/>
    </source>
</evidence>
<feature type="domain" description="Aspartate/glutamate/uridylate kinase" evidence="14">
    <location>
        <begin position="6"/>
        <end position="161"/>
    </location>
</feature>
<dbReference type="GO" id="GO:0005737">
    <property type="term" value="C:cytoplasm"/>
    <property type="evidence" value="ECO:0007669"/>
    <property type="project" value="UniProtKB-SubCell"/>
</dbReference>
<evidence type="ECO:0000313" key="16">
    <source>
        <dbReference type="Proteomes" id="UP000269352"/>
    </source>
</evidence>
<comment type="similarity">
    <text evidence="3">Belongs to the UMP kinase family.</text>
</comment>
<dbReference type="UniPathway" id="UPA00159">
    <property type="reaction ID" value="UER00275"/>
</dbReference>
<evidence type="ECO:0000256" key="2">
    <source>
        <dbReference type="ARBA" id="ARBA00004791"/>
    </source>
</evidence>
<evidence type="ECO:0000256" key="9">
    <source>
        <dbReference type="ARBA" id="ARBA00022777"/>
    </source>
</evidence>
<evidence type="ECO:0000256" key="13">
    <source>
        <dbReference type="ARBA" id="ARBA00047767"/>
    </source>
</evidence>
<keyword evidence="16" id="KW-1185">Reference proteome</keyword>
<dbReference type="PANTHER" id="PTHR42833">
    <property type="entry name" value="URIDYLATE KINASE"/>
    <property type="match status" value="1"/>
</dbReference>